<name>A0A178D6J1_9EURO</name>
<dbReference type="PANTHER" id="PTHR34154">
    <property type="entry name" value="ALKALI-SENSITIVE LINKAGE PROTEIN 1"/>
    <property type="match status" value="1"/>
</dbReference>
<dbReference type="Gene3D" id="3.20.20.80">
    <property type="entry name" value="Glycosidases"/>
    <property type="match status" value="1"/>
</dbReference>
<dbReference type="GO" id="GO:0009277">
    <property type="term" value="C:fungal-type cell wall"/>
    <property type="evidence" value="ECO:0007669"/>
    <property type="project" value="TreeGrafter"/>
</dbReference>
<keyword evidence="3" id="KW-1185">Reference proteome</keyword>
<reference evidence="2 3" key="1">
    <citation type="submission" date="2016-03" db="EMBL/GenBank/DDBJ databases">
        <title>The draft genome sequence of Fonsecaea nubica causative agent of cutaneous subcutaneous infection in human host.</title>
        <authorList>
            <person name="Costa F."/>
            <person name="Sybren D.H."/>
            <person name="Raittz R.T."/>
            <person name="Weiss V.A."/>
            <person name="Leao A.C."/>
            <person name="Gomes R."/>
            <person name="De Souza E.M."/>
            <person name="Pedrosa F.O."/>
            <person name="Steffens M.B."/>
            <person name="Bombassaro A."/>
            <person name="Tadra-Sfeir M.Z."/>
            <person name="Moreno L.F."/>
            <person name="Najafzadeh M.J."/>
            <person name="Felipe M.S."/>
            <person name="Teixeira M."/>
            <person name="Sun J."/>
            <person name="Xi L."/>
            <person name="Castro M.A."/>
            <person name="Vicente V.A."/>
        </authorList>
    </citation>
    <scope>NUCLEOTIDE SEQUENCE [LARGE SCALE GENOMIC DNA]</scope>
    <source>
        <strain evidence="2 3">CBS 269.64</strain>
    </source>
</reference>
<protein>
    <recommendedName>
        <fullName evidence="1">Asl1-like glycosyl hydrolase catalytic domain-containing protein</fullName>
    </recommendedName>
</protein>
<dbReference type="Pfam" id="PF11790">
    <property type="entry name" value="Glyco_hydro_cc"/>
    <property type="match status" value="1"/>
</dbReference>
<gene>
    <name evidence="2" type="ORF">AYO20_02916</name>
</gene>
<sequence length="291" mass="32734">MQKARPPPPPPKPKALSSNLVASLHHPRSRKRGLGWPWNQPSTHFALYEPHARTGKISWMFNWECWVPDSVPAGVEWVPCVRTAATARDQLDPFLADIVQNRGIQTSALLGFNEPEIPDQANLPADEAARLWTDVVVPAKKKFNLRLGSPGMSSDVSRSKPWLNTFLSLLGGTHEIDFLVLHWYGPRFADMRSFLEDMHATYGLPVWVNEFACSRMGDGEAGVDEVEAFIREAVPWLEACPWIERYAYFGNQDVGAWVGRASNFTEDDATQDATATDGRRLTRVSRLYCEL</sequence>
<dbReference type="PANTHER" id="PTHR34154:SF3">
    <property type="entry name" value="ALKALI-SENSITIVE LINKAGE PROTEIN 1"/>
    <property type="match status" value="1"/>
</dbReference>
<accession>A0A178D6J1</accession>
<dbReference type="InterPro" id="IPR053183">
    <property type="entry name" value="ASL1"/>
</dbReference>
<dbReference type="InterPro" id="IPR024655">
    <property type="entry name" value="Asl1_glyco_hydro_catalytic"/>
</dbReference>
<feature type="domain" description="Asl1-like glycosyl hydrolase catalytic" evidence="1">
    <location>
        <begin position="51"/>
        <end position="266"/>
    </location>
</feature>
<dbReference type="GeneID" id="34586339"/>
<evidence type="ECO:0000313" key="2">
    <source>
        <dbReference type="EMBL" id="OAL37739.1"/>
    </source>
</evidence>
<dbReference type="GO" id="GO:0071966">
    <property type="term" value="P:fungal-type cell wall polysaccharide metabolic process"/>
    <property type="evidence" value="ECO:0007669"/>
    <property type="project" value="TreeGrafter"/>
</dbReference>
<evidence type="ECO:0000313" key="3">
    <source>
        <dbReference type="Proteomes" id="UP000185904"/>
    </source>
</evidence>
<dbReference type="AlphaFoldDB" id="A0A178D6J1"/>
<dbReference type="SUPFAM" id="SSF51445">
    <property type="entry name" value="(Trans)glycosidases"/>
    <property type="match status" value="1"/>
</dbReference>
<dbReference type="EMBL" id="LVCJ01000013">
    <property type="protein sequence ID" value="OAL37739.1"/>
    <property type="molecule type" value="Genomic_DNA"/>
</dbReference>
<dbReference type="OrthoDB" id="43654at2759"/>
<comment type="caution">
    <text evidence="2">The sequence shown here is derived from an EMBL/GenBank/DDBJ whole genome shotgun (WGS) entry which is preliminary data.</text>
</comment>
<proteinExistence type="predicted"/>
<dbReference type="RefSeq" id="XP_022502751.1">
    <property type="nucleotide sequence ID" value="XM_022641220.1"/>
</dbReference>
<evidence type="ECO:0000259" key="1">
    <source>
        <dbReference type="Pfam" id="PF11790"/>
    </source>
</evidence>
<organism evidence="2 3">
    <name type="scientific">Fonsecaea nubica</name>
    <dbReference type="NCBI Taxonomy" id="856822"/>
    <lineage>
        <taxon>Eukaryota</taxon>
        <taxon>Fungi</taxon>
        <taxon>Dikarya</taxon>
        <taxon>Ascomycota</taxon>
        <taxon>Pezizomycotina</taxon>
        <taxon>Eurotiomycetes</taxon>
        <taxon>Chaetothyriomycetidae</taxon>
        <taxon>Chaetothyriales</taxon>
        <taxon>Herpotrichiellaceae</taxon>
        <taxon>Fonsecaea</taxon>
    </lineage>
</organism>
<dbReference type="InterPro" id="IPR017853">
    <property type="entry name" value="GH"/>
</dbReference>
<dbReference type="Proteomes" id="UP000185904">
    <property type="component" value="Unassembled WGS sequence"/>
</dbReference>